<evidence type="ECO:0000256" key="2">
    <source>
        <dbReference type="ARBA" id="ARBA00023134"/>
    </source>
</evidence>
<dbReference type="OrthoDB" id="5061070at2759"/>
<dbReference type="InterPro" id="IPR030381">
    <property type="entry name" value="G_DYNAMIN_dom"/>
</dbReference>
<keyword evidence="1" id="KW-0547">Nucleotide-binding</keyword>
<dbReference type="PRINTS" id="PR00195">
    <property type="entry name" value="DYNAMIN"/>
</dbReference>
<dbReference type="EMBL" id="MPUH01000045">
    <property type="protein sequence ID" value="OMJ93307.1"/>
    <property type="molecule type" value="Genomic_DNA"/>
</dbReference>
<dbReference type="AlphaFoldDB" id="A0A1R2CWC5"/>
<organism evidence="4 5">
    <name type="scientific">Stentor coeruleus</name>
    <dbReference type="NCBI Taxonomy" id="5963"/>
    <lineage>
        <taxon>Eukaryota</taxon>
        <taxon>Sar</taxon>
        <taxon>Alveolata</taxon>
        <taxon>Ciliophora</taxon>
        <taxon>Postciliodesmatophora</taxon>
        <taxon>Heterotrichea</taxon>
        <taxon>Heterotrichida</taxon>
        <taxon>Stentoridae</taxon>
        <taxon>Stentor</taxon>
    </lineage>
</organism>
<dbReference type="Gene3D" id="3.40.50.300">
    <property type="entry name" value="P-loop containing nucleotide triphosphate hydrolases"/>
    <property type="match status" value="1"/>
</dbReference>
<sequence>MEGTAKYFSELQDIIWRTSSSESICLPEVVVVGAQSVGKSTVVESIIGYEILPKGNDIQTRCPIRINLHKIMEMNEYATCEGIEKQMSIEHLQQCIKTQSDSIAKSEYVTNRPLIVHIYSPKVISLTVVDTPGLTRIRLDNQPENIVDLLENIAKSYIRNNKSIILAISAASTDLANSEALRIAKEIDPELKRTLGVLTKIDMMNKNASCLDVMQNKLFRLQMGFVGIKCNYERYTEGDKIDFNKIIINEKQFFELHPIYGKHMSVFGINTLKDKLSVIFNESIRSSIPGLTEEFKRKYEIIKESLISLGEMNSKEINFISEAMRIVSNINEELTKQIEGNSFGYSLEELQGGSEFRKVFLEYQESMDKLRSVDVREIDIENLFKNTNALEEHYVLKKTLILTVLPTLFKSIQENIDKCVETIDKIFRKIIEKIDFEDFKKFEKIRSLYLKEYLKVIRKNKKKTVEKLNFLVFLEKSYINPDDDGVKIIDKGTSENEYAYDLIKFYYEQSRESLKRSVPKFIKFHFIDENCKQGYNAMREKVCNFDVARSLFRKDQKIVDNFNRLILEKSTTKEILKKLEQIGNEF</sequence>
<keyword evidence="5" id="KW-1185">Reference proteome</keyword>
<proteinExistence type="predicted"/>
<feature type="domain" description="Dynamin-type G" evidence="3">
    <location>
        <begin position="23"/>
        <end position="289"/>
    </location>
</feature>
<dbReference type="InterPro" id="IPR045063">
    <property type="entry name" value="Dynamin_N"/>
</dbReference>
<dbReference type="PROSITE" id="PS51718">
    <property type="entry name" value="G_DYNAMIN_2"/>
    <property type="match status" value="1"/>
</dbReference>
<dbReference type="Gene3D" id="1.20.120.1240">
    <property type="entry name" value="Dynamin, middle domain"/>
    <property type="match status" value="1"/>
</dbReference>
<dbReference type="GO" id="GO:0005874">
    <property type="term" value="C:microtubule"/>
    <property type="evidence" value="ECO:0007669"/>
    <property type="project" value="TreeGrafter"/>
</dbReference>
<dbReference type="InterPro" id="IPR000375">
    <property type="entry name" value="Dynamin_stalk"/>
</dbReference>
<dbReference type="Pfam" id="PF01031">
    <property type="entry name" value="Dynamin_M"/>
    <property type="match status" value="1"/>
</dbReference>
<dbReference type="SUPFAM" id="SSF52540">
    <property type="entry name" value="P-loop containing nucleoside triphosphate hydrolases"/>
    <property type="match status" value="1"/>
</dbReference>
<evidence type="ECO:0000313" key="4">
    <source>
        <dbReference type="EMBL" id="OMJ93307.1"/>
    </source>
</evidence>
<dbReference type="Proteomes" id="UP000187209">
    <property type="component" value="Unassembled WGS sequence"/>
</dbReference>
<dbReference type="SMART" id="SM00053">
    <property type="entry name" value="DYNc"/>
    <property type="match status" value="1"/>
</dbReference>
<comment type="caution">
    <text evidence="4">The sequence shown here is derived from an EMBL/GenBank/DDBJ whole genome shotgun (WGS) entry which is preliminary data.</text>
</comment>
<dbReference type="PANTHER" id="PTHR11566">
    <property type="entry name" value="DYNAMIN"/>
    <property type="match status" value="1"/>
</dbReference>
<dbReference type="CDD" id="cd08771">
    <property type="entry name" value="DLP_1"/>
    <property type="match status" value="1"/>
</dbReference>
<gene>
    <name evidence="4" type="ORF">SteCoe_3773</name>
</gene>
<accession>A0A1R2CWC5</accession>
<dbReference type="GO" id="GO:0016020">
    <property type="term" value="C:membrane"/>
    <property type="evidence" value="ECO:0007669"/>
    <property type="project" value="TreeGrafter"/>
</dbReference>
<protein>
    <recommendedName>
        <fullName evidence="3">Dynamin-type G domain-containing protein</fullName>
    </recommendedName>
</protein>
<dbReference type="InterPro" id="IPR027417">
    <property type="entry name" value="P-loop_NTPase"/>
</dbReference>
<reference evidence="4 5" key="1">
    <citation type="submission" date="2016-11" db="EMBL/GenBank/DDBJ databases">
        <title>The macronuclear genome of Stentor coeruleus: a giant cell with tiny introns.</title>
        <authorList>
            <person name="Slabodnick M."/>
            <person name="Ruby J.G."/>
            <person name="Reiff S.B."/>
            <person name="Swart E.C."/>
            <person name="Gosai S."/>
            <person name="Prabakaran S."/>
            <person name="Witkowska E."/>
            <person name="Larue G.E."/>
            <person name="Fisher S."/>
            <person name="Freeman R.M."/>
            <person name="Gunawardena J."/>
            <person name="Chu W."/>
            <person name="Stover N.A."/>
            <person name="Gregory B.D."/>
            <person name="Nowacki M."/>
            <person name="Derisi J."/>
            <person name="Roy S.W."/>
            <person name="Marshall W.F."/>
            <person name="Sood P."/>
        </authorList>
    </citation>
    <scope>NUCLEOTIDE SEQUENCE [LARGE SCALE GENOMIC DNA]</scope>
    <source>
        <strain evidence="4">WM001</strain>
    </source>
</reference>
<dbReference type="GO" id="GO:0008017">
    <property type="term" value="F:microtubule binding"/>
    <property type="evidence" value="ECO:0007669"/>
    <property type="project" value="TreeGrafter"/>
</dbReference>
<dbReference type="GO" id="GO:0003924">
    <property type="term" value="F:GTPase activity"/>
    <property type="evidence" value="ECO:0007669"/>
    <property type="project" value="InterPro"/>
</dbReference>
<evidence type="ECO:0000256" key="1">
    <source>
        <dbReference type="ARBA" id="ARBA00022741"/>
    </source>
</evidence>
<dbReference type="GO" id="GO:0005737">
    <property type="term" value="C:cytoplasm"/>
    <property type="evidence" value="ECO:0007669"/>
    <property type="project" value="TreeGrafter"/>
</dbReference>
<evidence type="ECO:0000259" key="3">
    <source>
        <dbReference type="PROSITE" id="PS51718"/>
    </source>
</evidence>
<dbReference type="GO" id="GO:0005525">
    <property type="term" value="F:GTP binding"/>
    <property type="evidence" value="ECO:0007669"/>
    <property type="project" value="InterPro"/>
</dbReference>
<evidence type="ECO:0000313" key="5">
    <source>
        <dbReference type="Proteomes" id="UP000187209"/>
    </source>
</evidence>
<dbReference type="Pfam" id="PF00350">
    <property type="entry name" value="Dynamin_N"/>
    <property type="match status" value="1"/>
</dbReference>
<name>A0A1R2CWC5_9CILI</name>
<dbReference type="InterPro" id="IPR001401">
    <property type="entry name" value="Dynamin_GTPase"/>
</dbReference>
<keyword evidence="2" id="KW-0342">GTP-binding</keyword>
<dbReference type="InterPro" id="IPR022812">
    <property type="entry name" value="Dynamin"/>
</dbReference>